<evidence type="ECO:0000259" key="3">
    <source>
        <dbReference type="PROSITE" id="PS51186"/>
    </source>
</evidence>
<dbReference type="EMBL" id="CP070499">
    <property type="protein sequence ID" value="QSB17463.1"/>
    <property type="molecule type" value="Genomic_DNA"/>
</dbReference>
<dbReference type="PROSITE" id="PS51186">
    <property type="entry name" value="GNAT"/>
    <property type="match status" value="1"/>
</dbReference>
<dbReference type="AlphaFoldDB" id="A0A895YQA0"/>
<dbReference type="Pfam" id="PF00583">
    <property type="entry name" value="Acetyltransf_1"/>
    <property type="match status" value="1"/>
</dbReference>
<accession>A0A895YQA0</accession>
<name>A0A895YQA0_9ACTN</name>
<keyword evidence="1" id="KW-0808">Transferase</keyword>
<dbReference type="KEGG" id="nhy:JQS43_20095"/>
<dbReference type="Gene3D" id="3.40.630.30">
    <property type="match status" value="1"/>
</dbReference>
<protein>
    <submittedName>
        <fullName evidence="4">GNAT family N-acetyltransferase</fullName>
    </submittedName>
</protein>
<dbReference type="InterPro" id="IPR000182">
    <property type="entry name" value="GNAT_dom"/>
</dbReference>
<keyword evidence="5" id="KW-1185">Reference proteome</keyword>
<dbReference type="SUPFAM" id="SSF55729">
    <property type="entry name" value="Acyl-CoA N-acyltransferases (Nat)"/>
    <property type="match status" value="1"/>
</dbReference>
<dbReference type="GO" id="GO:0008080">
    <property type="term" value="F:N-acetyltransferase activity"/>
    <property type="evidence" value="ECO:0007669"/>
    <property type="project" value="TreeGrafter"/>
</dbReference>
<reference evidence="4" key="1">
    <citation type="submission" date="2021-02" db="EMBL/GenBank/DDBJ databases">
        <title>Natrosporangium hydrolyticum gen. nov., sp. nov, a haloalkaliphilic actinobacterium from a soda solonchak soil.</title>
        <authorList>
            <person name="Sorokin D.Y."/>
            <person name="Khijniak T.V."/>
            <person name="Zakharycheva A.P."/>
            <person name="Boueva O.V."/>
            <person name="Ariskina E.V."/>
            <person name="Hahnke R.L."/>
            <person name="Bunk B."/>
            <person name="Sproer C."/>
            <person name="Schumann P."/>
            <person name="Evtushenko L.I."/>
            <person name="Kublanov I.V."/>
        </authorList>
    </citation>
    <scope>NUCLEOTIDE SEQUENCE</scope>
    <source>
        <strain evidence="4">DSM 106523</strain>
    </source>
</reference>
<dbReference type="CDD" id="cd04301">
    <property type="entry name" value="NAT_SF"/>
    <property type="match status" value="1"/>
</dbReference>
<organism evidence="4 5">
    <name type="scientific">Natronosporangium hydrolyticum</name>
    <dbReference type="NCBI Taxonomy" id="2811111"/>
    <lineage>
        <taxon>Bacteria</taxon>
        <taxon>Bacillati</taxon>
        <taxon>Actinomycetota</taxon>
        <taxon>Actinomycetes</taxon>
        <taxon>Micromonosporales</taxon>
        <taxon>Micromonosporaceae</taxon>
        <taxon>Natronosporangium</taxon>
    </lineage>
</organism>
<evidence type="ECO:0000256" key="2">
    <source>
        <dbReference type="ARBA" id="ARBA00023315"/>
    </source>
</evidence>
<proteinExistence type="predicted"/>
<evidence type="ECO:0000256" key="1">
    <source>
        <dbReference type="ARBA" id="ARBA00022679"/>
    </source>
</evidence>
<evidence type="ECO:0000313" key="5">
    <source>
        <dbReference type="Proteomes" id="UP000662857"/>
    </source>
</evidence>
<keyword evidence="2" id="KW-0012">Acyltransferase</keyword>
<dbReference type="InterPro" id="IPR016181">
    <property type="entry name" value="Acyl_CoA_acyltransferase"/>
</dbReference>
<feature type="domain" description="N-acetyltransferase" evidence="3">
    <location>
        <begin position="1"/>
        <end position="132"/>
    </location>
</feature>
<dbReference type="PANTHER" id="PTHR10545:SF29">
    <property type="entry name" value="GH14572P-RELATED"/>
    <property type="match status" value="1"/>
</dbReference>
<sequence length="132" mass="14585">MERYYGATEVQALAERVVQTEQALFGSTPLASVLLAEVDSQLVGLAAYSFLWPAAGSTHSLYLKELYVRQSSRRSGVGARLMAEIRAIAAARPGCSRVEWTADRDNPTSVSFYRALGYEEFHGKVMYRISGE</sequence>
<evidence type="ECO:0000313" key="4">
    <source>
        <dbReference type="EMBL" id="QSB17463.1"/>
    </source>
</evidence>
<dbReference type="PANTHER" id="PTHR10545">
    <property type="entry name" value="DIAMINE N-ACETYLTRANSFERASE"/>
    <property type="match status" value="1"/>
</dbReference>
<dbReference type="Proteomes" id="UP000662857">
    <property type="component" value="Chromosome"/>
</dbReference>
<dbReference type="InterPro" id="IPR051016">
    <property type="entry name" value="Diverse_Substrate_AcTransf"/>
</dbReference>
<gene>
    <name evidence="4" type="ORF">JQS43_20095</name>
</gene>